<dbReference type="Proteomes" id="UP000440578">
    <property type="component" value="Unassembled WGS sequence"/>
</dbReference>
<name>A0A6A4WMQ7_AMPAM</name>
<protein>
    <recommendedName>
        <fullName evidence="3">WAP domain-containing protein</fullName>
    </recommendedName>
</protein>
<gene>
    <name evidence="4" type="ORF">FJT64_024810</name>
</gene>
<organism evidence="4 5">
    <name type="scientific">Amphibalanus amphitrite</name>
    <name type="common">Striped barnacle</name>
    <name type="synonym">Balanus amphitrite</name>
    <dbReference type="NCBI Taxonomy" id="1232801"/>
    <lineage>
        <taxon>Eukaryota</taxon>
        <taxon>Metazoa</taxon>
        <taxon>Ecdysozoa</taxon>
        <taxon>Arthropoda</taxon>
        <taxon>Crustacea</taxon>
        <taxon>Multicrustacea</taxon>
        <taxon>Cirripedia</taxon>
        <taxon>Thoracica</taxon>
        <taxon>Thoracicalcarea</taxon>
        <taxon>Balanomorpha</taxon>
        <taxon>Balanoidea</taxon>
        <taxon>Balanidae</taxon>
        <taxon>Amphibalaninae</taxon>
        <taxon>Amphibalanus</taxon>
    </lineage>
</organism>
<feature type="region of interest" description="Disordered" evidence="1">
    <location>
        <begin position="22"/>
        <end position="92"/>
    </location>
</feature>
<dbReference type="InterPro" id="IPR036645">
    <property type="entry name" value="Elafin-like_sf"/>
</dbReference>
<comment type="caution">
    <text evidence="4">The sequence shown here is derived from an EMBL/GenBank/DDBJ whole genome shotgun (WGS) entry which is preliminary data.</text>
</comment>
<dbReference type="InterPro" id="IPR008197">
    <property type="entry name" value="WAP_dom"/>
</dbReference>
<evidence type="ECO:0000256" key="2">
    <source>
        <dbReference type="SAM" id="SignalP"/>
    </source>
</evidence>
<sequence length="352" mass="37233">MRLVLRSLALVLVVTLATAGPLASQDSQGGGGSSITFDENMWRGGGNFQAGETSATSVQSSTGGEGQQTNQGSAQAASLQREQTGGPGGNVQEISNQAVIQALQQANGTAGAAEQISNNQININSSQLQQNVNGTLVNVQTGLEGVVIINADDLAGPGESDAEVEVSGDALFFIEEQDGLTNASQITSNQGVIQTLQELTGNGTGDGQQASNTQVNVQATQEQENANGTFVHVQEGHQGVVIINTNDESGAIVEQTVINDRPLGEVTDDSATCRYFCFRRIERTFYCCDFGNNQDLGTSDYHDGECPEIPELCEDDETTSYTKCAFDSQCTEEEVCCYNGCARHHVCQVPFL</sequence>
<dbReference type="PROSITE" id="PS51390">
    <property type="entry name" value="WAP"/>
    <property type="match status" value="1"/>
</dbReference>
<evidence type="ECO:0000259" key="3">
    <source>
        <dbReference type="PROSITE" id="PS51390"/>
    </source>
</evidence>
<keyword evidence="5" id="KW-1185">Reference proteome</keyword>
<feature type="domain" description="WAP" evidence="3">
    <location>
        <begin position="299"/>
        <end position="351"/>
    </location>
</feature>
<reference evidence="4 5" key="1">
    <citation type="submission" date="2019-07" db="EMBL/GenBank/DDBJ databases">
        <title>Draft genome assembly of a fouling barnacle, Amphibalanus amphitrite (Darwin, 1854): The first reference genome for Thecostraca.</title>
        <authorList>
            <person name="Kim W."/>
        </authorList>
    </citation>
    <scope>NUCLEOTIDE SEQUENCE [LARGE SCALE GENOMIC DNA]</scope>
    <source>
        <strain evidence="4">SNU_AA5</strain>
        <tissue evidence="4">Soma without cirri and trophi</tissue>
    </source>
</reference>
<dbReference type="AlphaFoldDB" id="A0A6A4WMQ7"/>
<dbReference type="GO" id="GO:0030414">
    <property type="term" value="F:peptidase inhibitor activity"/>
    <property type="evidence" value="ECO:0007669"/>
    <property type="project" value="InterPro"/>
</dbReference>
<dbReference type="Gene3D" id="4.10.75.10">
    <property type="entry name" value="Elafin-like"/>
    <property type="match status" value="1"/>
</dbReference>
<dbReference type="EMBL" id="VIIS01000966">
    <property type="protein sequence ID" value="KAF0303231.1"/>
    <property type="molecule type" value="Genomic_DNA"/>
</dbReference>
<dbReference type="Pfam" id="PF00095">
    <property type="entry name" value="WAP"/>
    <property type="match status" value="1"/>
</dbReference>
<keyword evidence="2" id="KW-0732">Signal</keyword>
<feature type="compositionally biased region" description="Polar residues" evidence="1">
    <location>
        <begin position="50"/>
        <end position="83"/>
    </location>
</feature>
<evidence type="ECO:0000256" key="1">
    <source>
        <dbReference type="SAM" id="MobiDB-lite"/>
    </source>
</evidence>
<proteinExistence type="predicted"/>
<dbReference type="SUPFAM" id="SSF57256">
    <property type="entry name" value="Elafin-like"/>
    <property type="match status" value="1"/>
</dbReference>
<accession>A0A6A4WMQ7</accession>
<evidence type="ECO:0000313" key="4">
    <source>
        <dbReference type="EMBL" id="KAF0303231.1"/>
    </source>
</evidence>
<feature type="chain" id="PRO_5025594476" description="WAP domain-containing protein" evidence="2">
    <location>
        <begin position="20"/>
        <end position="352"/>
    </location>
</feature>
<evidence type="ECO:0000313" key="5">
    <source>
        <dbReference type="Proteomes" id="UP000440578"/>
    </source>
</evidence>
<dbReference type="GO" id="GO:0005576">
    <property type="term" value="C:extracellular region"/>
    <property type="evidence" value="ECO:0007669"/>
    <property type="project" value="InterPro"/>
</dbReference>
<feature type="signal peptide" evidence="2">
    <location>
        <begin position="1"/>
        <end position="19"/>
    </location>
</feature>
<dbReference type="OrthoDB" id="6372863at2759"/>